<dbReference type="Proteomes" id="UP000188586">
    <property type="component" value="Unassembled WGS sequence"/>
</dbReference>
<proteinExistence type="predicted"/>
<dbReference type="Pfam" id="PF01966">
    <property type="entry name" value="HD"/>
    <property type="match status" value="1"/>
</dbReference>
<dbReference type="EMBL" id="MPOJ01000021">
    <property type="protein sequence ID" value="OOH70853.1"/>
    <property type="molecule type" value="Genomic_DNA"/>
</dbReference>
<evidence type="ECO:0000313" key="4">
    <source>
        <dbReference type="EMBL" id="OOH70853.1"/>
    </source>
</evidence>
<feature type="region of interest" description="Disordered" evidence="2">
    <location>
        <begin position="389"/>
        <end position="409"/>
    </location>
</feature>
<dbReference type="PROSITE" id="PS51831">
    <property type="entry name" value="HD"/>
    <property type="match status" value="1"/>
</dbReference>
<dbReference type="AlphaFoldDB" id="A0A1V3ST39"/>
<comment type="caution">
    <text evidence="4">The sequence shown here is derived from an EMBL/GenBank/DDBJ whole genome shotgun (WGS) entry which is preliminary data.</text>
</comment>
<evidence type="ECO:0000259" key="3">
    <source>
        <dbReference type="PROSITE" id="PS51831"/>
    </source>
</evidence>
<reference evidence="4 5" key="1">
    <citation type="submission" date="2016-11" db="EMBL/GenBank/DDBJ databases">
        <title>Comparative genomics of co-occurring bacteria in distinct bioleaching systems unravels niche-specific adaptation.</title>
        <authorList>
            <person name="Zhang X."/>
            <person name="Liu X."/>
            <person name="Yin H."/>
        </authorList>
    </citation>
    <scope>NUCLEOTIDE SEQUENCE [LARGE SCALE GENOMIC DNA]</scope>
    <source>
        <strain evidence="4 5">DX</strain>
    </source>
</reference>
<gene>
    <name evidence="4" type="ORF">BOX24_10115</name>
</gene>
<feature type="region of interest" description="Disordered" evidence="2">
    <location>
        <begin position="1"/>
        <end position="25"/>
    </location>
</feature>
<dbReference type="OMA" id="NLVGHLV"/>
<dbReference type="InterPro" id="IPR006674">
    <property type="entry name" value="HD_domain"/>
</dbReference>
<keyword evidence="1 4" id="KW-0378">Hydrolase</keyword>
<evidence type="ECO:0000256" key="1">
    <source>
        <dbReference type="ARBA" id="ARBA00022801"/>
    </source>
</evidence>
<dbReference type="GO" id="GO:0031125">
    <property type="term" value="P:rRNA 3'-end processing"/>
    <property type="evidence" value="ECO:0007669"/>
    <property type="project" value="TreeGrafter"/>
</dbReference>
<evidence type="ECO:0000313" key="5">
    <source>
        <dbReference type="Proteomes" id="UP000188586"/>
    </source>
</evidence>
<evidence type="ECO:0000256" key="2">
    <source>
        <dbReference type="SAM" id="MobiDB-lite"/>
    </source>
</evidence>
<protein>
    <submittedName>
        <fullName evidence="4">Metal-dependent phosphohydrolase</fullName>
    </submittedName>
</protein>
<organism evidence="4 5">
    <name type="scientific">Leptospirillum ferriphilum</name>
    <dbReference type="NCBI Taxonomy" id="178606"/>
    <lineage>
        <taxon>Bacteria</taxon>
        <taxon>Pseudomonadati</taxon>
        <taxon>Nitrospirota</taxon>
        <taxon>Nitrospiria</taxon>
        <taxon>Nitrospirales</taxon>
        <taxon>Nitrospiraceae</taxon>
        <taxon>Leptospirillum</taxon>
    </lineage>
</organism>
<dbReference type="SUPFAM" id="SSF109604">
    <property type="entry name" value="HD-domain/PDEase-like"/>
    <property type="match status" value="1"/>
</dbReference>
<feature type="domain" description="HD" evidence="3">
    <location>
        <begin position="240"/>
        <end position="359"/>
    </location>
</feature>
<name>A0A1V3ST39_9BACT</name>
<dbReference type="GO" id="GO:0016787">
    <property type="term" value="F:hydrolase activity"/>
    <property type="evidence" value="ECO:0007669"/>
    <property type="project" value="UniProtKB-KW"/>
</dbReference>
<dbReference type="PANTHER" id="PTHR37294">
    <property type="entry name" value="3'-5' EXORIBONUCLEASE YHAM"/>
    <property type="match status" value="1"/>
</dbReference>
<dbReference type="InterPro" id="IPR003607">
    <property type="entry name" value="HD/PDEase_dom"/>
</dbReference>
<sequence length="409" mass="44592">MSVTGGDSPASGENAPSGSGSPFDPGPVAVLNINYIERWKSLSREAPGSGAGREGLGPVGQRKTLLIPAGLPGREKRMVAGSGGKSVKGVAFVKTKSVQEAKNGPALFLDLVFRNDPPGPSLREIPARLWEGVDRVSDQVESGTLIYAEGQEIVFNGENQIRLSRIQPLKATPEEIREYIPRATVSATNGMERLREYLASLEDPCLRAVGLGLLDDPEVRQAFPVAPAAKKNHHASLGGLLEHTLEIMEMGHRIAPVLGLNRDLLLLGLFLHDIGKCWEISSRPGFSYTDEGRLVGHMYLGCEKVAQVARQIEGFPETYLRVLQHFILSHHGEMAYGSPVLPSTPEAMAVHFLDNLSGQVNAMRKVQPQDKDQWGFEKNRGAYIWKKGSDPSAWEHTPLGEGGRKVFDR</sequence>
<accession>A0A1V3ST39</accession>
<feature type="compositionally biased region" description="Low complexity" evidence="2">
    <location>
        <begin position="16"/>
        <end position="25"/>
    </location>
</feature>
<dbReference type="CDD" id="cd00077">
    <property type="entry name" value="HDc"/>
    <property type="match status" value="1"/>
</dbReference>
<dbReference type="InterPro" id="IPR050798">
    <property type="entry name" value="YhaM_exoribonuc/phosphodiest"/>
</dbReference>
<dbReference type="PANTHER" id="PTHR37294:SF1">
    <property type="entry name" value="3'-5' EXORIBONUCLEASE YHAM"/>
    <property type="match status" value="1"/>
</dbReference>
<dbReference type="Gene3D" id="1.10.3210.10">
    <property type="entry name" value="Hypothetical protein af1432"/>
    <property type="match status" value="1"/>
</dbReference>